<proteinExistence type="predicted"/>
<dbReference type="CDD" id="cd02440">
    <property type="entry name" value="AdoMet_MTases"/>
    <property type="match status" value="1"/>
</dbReference>
<dbReference type="PANTHER" id="PTHR43464">
    <property type="entry name" value="METHYLTRANSFERASE"/>
    <property type="match status" value="1"/>
</dbReference>
<gene>
    <name evidence="5" type="ORF">BKA08_001976</name>
</gene>
<evidence type="ECO:0000313" key="5">
    <source>
        <dbReference type="EMBL" id="NYD57738.1"/>
    </source>
</evidence>
<reference evidence="5 6" key="1">
    <citation type="submission" date="2020-07" db="EMBL/GenBank/DDBJ databases">
        <title>Sequencing the genomes of 1000 actinobacteria strains.</title>
        <authorList>
            <person name="Klenk H.-P."/>
        </authorList>
    </citation>
    <scope>NUCLEOTIDE SEQUENCE [LARGE SCALE GENOMIC DNA]</scope>
    <source>
        <strain evidence="5 6">DSM 18965</strain>
    </source>
</reference>
<evidence type="ECO:0000259" key="4">
    <source>
        <dbReference type="Pfam" id="PF13649"/>
    </source>
</evidence>
<name>A0A7Y9F1F4_9ACTN</name>
<keyword evidence="6" id="KW-1185">Reference proteome</keyword>
<organism evidence="5 6">
    <name type="scientific">Nocardioides marinisabuli</name>
    <dbReference type="NCBI Taxonomy" id="419476"/>
    <lineage>
        <taxon>Bacteria</taxon>
        <taxon>Bacillati</taxon>
        <taxon>Actinomycetota</taxon>
        <taxon>Actinomycetes</taxon>
        <taxon>Propionibacteriales</taxon>
        <taxon>Nocardioidaceae</taxon>
        <taxon>Nocardioides</taxon>
    </lineage>
</organism>
<dbReference type="SUPFAM" id="SSF53335">
    <property type="entry name" value="S-adenosyl-L-methionine-dependent methyltransferases"/>
    <property type="match status" value="1"/>
</dbReference>
<evidence type="ECO:0000256" key="1">
    <source>
        <dbReference type="ARBA" id="ARBA00022603"/>
    </source>
</evidence>
<sequence length="279" mass="29651">MSDGVFESRLAQWQAWCEAPWGRLRFAVVRETLRRQIEALQADLGQPRALRVLDVGGGDGRDALGLAVAGHDVTVLDPAPSWLAEARRRAESAGAGERLVTLEGSIDDLSGAGDGAGGGFDLVLCHNVLHYRPAETGAADVRRLARAARPGGRVSVMAPNPAARVIGRLVREGPEAALDELGRDDMESATFATTARAVARDEVEAQLVAAGLEVVGRFAARVANDYVADDGRKADPDFYAALERLELALCDREPFISLGALWQLVAVRPVGEPGSRGRG</sequence>
<evidence type="ECO:0000313" key="6">
    <source>
        <dbReference type="Proteomes" id="UP000516957"/>
    </source>
</evidence>
<accession>A0A7Y9F1F4</accession>
<protein>
    <submittedName>
        <fullName evidence="5">S-adenosylmethionine-dependent methyltransferase</fullName>
    </submittedName>
</protein>
<keyword evidence="3" id="KW-0949">S-adenosyl-L-methionine</keyword>
<evidence type="ECO:0000256" key="3">
    <source>
        <dbReference type="ARBA" id="ARBA00022691"/>
    </source>
</evidence>
<dbReference type="Proteomes" id="UP000516957">
    <property type="component" value="Unassembled WGS sequence"/>
</dbReference>
<feature type="domain" description="Methyltransferase" evidence="4">
    <location>
        <begin position="52"/>
        <end position="152"/>
    </location>
</feature>
<keyword evidence="2 5" id="KW-0808">Transferase</keyword>
<dbReference type="AlphaFoldDB" id="A0A7Y9F1F4"/>
<comment type="caution">
    <text evidence="5">The sequence shown here is derived from an EMBL/GenBank/DDBJ whole genome shotgun (WGS) entry which is preliminary data.</text>
</comment>
<dbReference type="PANTHER" id="PTHR43464:SF19">
    <property type="entry name" value="UBIQUINONE BIOSYNTHESIS O-METHYLTRANSFERASE, MITOCHONDRIAL"/>
    <property type="match status" value="1"/>
</dbReference>
<dbReference type="RefSeq" id="WP_179615456.1">
    <property type="nucleotide sequence ID" value="NZ_JACCBE010000001.1"/>
</dbReference>
<keyword evidence="1 5" id="KW-0489">Methyltransferase</keyword>
<dbReference type="InterPro" id="IPR029063">
    <property type="entry name" value="SAM-dependent_MTases_sf"/>
</dbReference>
<dbReference type="GO" id="GO:0008168">
    <property type="term" value="F:methyltransferase activity"/>
    <property type="evidence" value="ECO:0007669"/>
    <property type="project" value="UniProtKB-KW"/>
</dbReference>
<dbReference type="Pfam" id="PF13649">
    <property type="entry name" value="Methyltransf_25"/>
    <property type="match status" value="1"/>
</dbReference>
<dbReference type="InterPro" id="IPR041698">
    <property type="entry name" value="Methyltransf_25"/>
</dbReference>
<dbReference type="Gene3D" id="3.40.50.150">
    <property type="entry name" value="Vaccinia Virus protein VP39"/>
    <property type="match status" value="1"/>
</dbReference>
<dbReference type="GO" id="GO:0032259">
    <property type="term" value="P:methylation"/>
    <property type="evidence" value="ECO:0007669"/>
    <property type="project" value="UniProtKB-KW"/>
</dbReference>
<dbReference type="EMBL" id="JACCBE010000001">
    <property type="protein sequence ID" value="NYD57738.1"/>
    <property type="molecule type" value="Genomic_DNA"/>
</dbReference>
<evidence type="ECO:0000256" key="2">
    <source>
        <dbReference type="ARBA" id="ARBA00022679"/>
    </source>
</evidence>